<reference evidence="2" key="1">
    <citation type="submission" date="2023-01" db="EMBL/GenBank/DDBJ databases">
        <title>The diversity of Class Acidimicrobiia in South China Sea sediment environments and the proposal of Iamia marina sp. nov., a novel species of the genus Iamia.</title>
        <authorList>
            <person name="He Y."/>
            <person name="Tian X."/>
        </authorList>
    </citation>
    <scope>NUCLEOTIDE SEQUENCE</scope>
    <source>
        <strain evidence="2">DSM 19957</strain>
    </source>
</reference>
<proteinExistence type="predicted"/>
<keyword evidence="3" id="KW-1185">Reference proteome</keyword>
<evidence type="ECO:0000256" key="1">
    <source>
        <dbReference type="SAM" id="SignalP"/>
    </source>
</evidence>
<dbReference type="PROSITE" id="PS51257">
    <property type="entry name" value="PROKAR_LIPOPROTEIN"/>
    <property type="match status" value="1"/>
</dbReference>
<feature type="chain" id="PRO_5042007736" description="Lipoprotein" evidence="1">
    <location>
        <begin position="26"/>
        <end position="177"/>
    </location>
</feature>
<sequence length="177" mass="19019">MNRHRRPRHTLLAALVLLGVLTMSACSLTDADDPGKATVTDEIAAVGEALDVPSDQVSLFGYGVTRDLAAEDCPEVEDGDDRWIAERSAVMTVPTQQAAIDGLVRHYRDLGAELYLYKSRASENRTLYVVDAARDIHVDVDLGAEGRVALFVRHTPCGVGDLATGPNTPVDPEPLPG</sequence>
<evidence type="ECO:0008006" key="4">
    <source>
        <dbReference type="Google" id="ProtNLM"/>
    </source>
</evidence>
<gene>
    <name evidence="2" type="ORF">PO878_15115</name>
</gene>
<dbReference type="AlphaFoldDB" id="A0AAE9Y461"/>
<evidence type="ECO:0000313" key="2">
    <source>
        <dbReference type="EMBL" id="WCO65832.1"/>
    </source>
</evidence>
<dbReference type="RefSeq" id="WP_272735358.1">
    <property type="nucleotide sequence ID" value="NZ_CP116942.1"/>
</dbReference>
<feature type="signal peptide" evidence="1">
    <location>
        <begin position="1"/>
        <end position="25"/>
    </location>
</feature>
<dbReference type="Proteomes" id="UP001216390">
    <property type="component" value="Chromosome"/>
</dbReference>
<dbReference type="KEGG" id="ima:PO878_15115"/>
<keyword evidence="1" id="KW-0732">Signal</keyword>
<dbReference type="EMBL" id="CP116942">
    <property type="protein sequence ID" value="WCO65832.1"/>
    <property type="molecule type" value="Genomic_DNA"/>
</dbReference>
<name>A0AAE9Y461_9ACTN</name>
<organism evidence="2 3">
    <name type="scientific">Iamia majanohamensis</name>
    <dbReference type="NCBI Taxonomy" id="467976"/>
    <lineage>
        <taxon>Bacteria</taxon>
        <taxon>Bacillati</taxon>
        <taxon>Actinomycetota</taxon>
        <taxon>Acidimicrobiia</taxon>
        <taxon>Acidimicrobiales</taxon>
        <taxon>Iamiaceae</taxon>
        <taxon>Iamia</taxon>
    </lineage>
</organism>
<evidence type="ECO:0000313" key="3">
    <source>
        <dbReference type="Proteomes" id="UP001216390"/>
    </source>
</evidence>
<protein>
    <recommendedName>
        <fullName evidence="4">Lipoprotein</fullName>
    </recommendedName>
</protein>
<accession>A0AAE9Y461</accession>